<dbReference type="Pfam" id="PF21524">
    <property type="entry name" value="SAMD1_WH"/>
    <property type="match status" value="1"/>
</dbReference>
<name>A0A8W8JQL5_MAGGI</name>
<keyword evidence="10" id="KW-0539">Nucleus</keyword>
<dbReference type="PROSITE" id="PS52014">
    <property type="entry name" value="SAMD1_WH"/>
    <property type="match status" value="1"/>
</dbReference>
<dbReference type="CDD" id="cd15527">
    <property type="entry name" value="PHD2_KAT6A_6B"/>
    <property type="match status" value="1"/>
</dbReference>
<evidence type="ECO:0000256" key="3">
    <source>
        <dbReference type="ARBA" id="ARBA00022499"/>
    </source>
</evidence>
<evidence type="ECO:0000256" key="7">
    <source>
        <dbReference type="ARBA" id="ARBA00022833"/>
    </source>
</evidence>
<keyword evidence="4" id="KW-0597">Phosphoprotein</keyword>
<dbReference type="Gene3D" id="3.30.40.10">
    <property type="entry name" value="Zinc/RING finger domain, C3HC4 (zinc finger)"/>
    <property type="match status" value="1"/>
</dbReference>
<dbReference type="Gene3D" id="1.10.150.50">
    <property type="entry name" value="Transcription Factor, Ets-1"/>
    <property type="match status" value="1"/>
</dbReference>
<keyword evidence="6 11" id="KW-0863">Zinc-finger</keyword>
<protein>
    <submittedName>
        <fullName evidence="16">Uncharacterized protein</fullName>
    </submittedName>
</protein>
<dbReference type="GO" id="GO:0042393">
    <property type="term" value="F:histone binding"/>
    <property type="evidence" value="ECO:0007669"/>
    <property type="project" value="TreeGrafter"/>
</dbReference>
<dbReference type="CDD" id="cd09583">
    <property type="entry name" value="SAM_Atherin-like"/>
    <property type="match status" value="1"/>
</dbReference>
<keyword evidence="3" id="KW-1017">Isopeptide bond</keyword>
<organism evidence="16 17">
    <name type="scientific">Magallana gigas</name>
    <name type="common">Pacific oyster</name>
    <name type="synonym">Crassostrea gigas</name>
    <dbReference type="NCBI Taxonomy" id="29159"/>
    <lineage>
        <taxon>Eukaryota</taxon>
        <taxon>Metazoa</taxon>
        <taxon>Spiralia</taxon>
        <taxon>Lophotrochozoa</taxon>
        <taxon>Mollusca</taxon>
        <taxon>Bivalvia</taxon>
        <taxon>Autobranchia</taxon>
        <taxon>Pteriomorphia</taxon>
        <taxon>Ostreida</taxon>
        <taxon>Ostreoidea</taxon>
        <taxon>Ostreidae</taxon>
        <taxon>Magallana</taxon>
    </lineage>
</organism>
<evidence type="ECO:0000259" key="15">
    <source>
        <dbReference type="PROSITE" id="PS52014"/>
    </source>
</evidence>
<proteinExistence type="predicted"/>
<dbReference type="PROSITE" id="PS50016">
    <property type="entry name" value="ZF_PHD_2"/>
    <property type="match status" value="2"/>
</dbReference>
<evidence type="ECO:0000259" key="14">
    <source>
        <dbReference type="PROSITE" id="PS50105"/>
    </source>
</evidence>
<dbReference type="SUPFAM" id="SSF57903">
    <property type="entry name" value="FYVE/PHD zinc finger"/>
    <property type="match status" value="2"/>
</dbReference>
<evidence type="ECO:0000259" key="13">
    <source>
        <dbReference type="PROSITE" id="PS50016"/>
    </source>
</evidence>
<feature type="region of interest" description="Disordered" evidence="12">
    <location>
        <begin position="264"/>
        <end position="311"/>
    </location>
</feature>
<feature type="domain" description="PHD-type" evidence="13">
    <location>
        <begin position="379"/>
        <end position="429"/>
    </location>
</feature>
<dbReference type="GO" id="GO:0005634">
    <property type="term" value="C:nucleus"/>
    <property type="evidence" value="ECO:0007669"/>
    <property type="project" value="UniProtKB-SubCell"/>
</dbReference>
<dbReference type="GO" id="GO:0045892">
    <property type="term" value="P:negative regulation of DNA-templated transcription"/>
    <property type="evidence" value="ECO:0007669"/>
    <property type="project" value="TreeGrafter"/>
</dbReference>
<feature type="compositionally biased region" description="Basic and acidic residues" evidence="12">
    <location>
        <begin position="470"/>
        <end position="492"/>
    </location>
</feature>
<dbReference type="PANTHER" id="PTHR12247:SF139">
    <property type="entry name" value="ATHERIN-RELATED"/>
    <property type="match status" value="1"/>
</dbReference>
<dbReference type="PROSITE" id="PS50105">
    <property type="entry name" value="SAM_DOMAIN"/>
    <property type="match status" value="1"/>
</dbReference>
<evidence type="ECO:0000313" key="16">
    <source>
        <dbReference type="EnsemblMetazoa" id="G2061.1:cds"/>
    </source>
</evidence>
<dbReference type="InterPro" id="IPR013083">
    <property type="entry name" value="Znf_RING/FYVE/PHD"/>
</dbReference>
<evidence type="ECO:0000256" key="6">
    <source>
        <dbReference type="ARBA" id="ARBA00022771"/>
    </source>
</evidence>
<keyword evidence="7" id="KW-0862">Zinc</keyword>
<evidence type="ECO:0000256" key="9">
    <source>
        <dbReference type="ARBA" id="ARBA00022853"/>
    </source>
</evidence>
<dbReference type="AlphaFoldDB" id="A0A8W8JQL5"/>
<dbReference type="SUPFAM" id="SSF47769">
    <property type="entry name" value="SAM/Pointed domain"/>
    <property type="match status" value="1"/>
</dbReference>
<dbReference type="Proteomes" id="UP000005408">
    <property type="component" value="Unassembled WGS sequence"/>
</dbReference>
<accession>A0A8W8JQL5</accession>
<dbReference type="SMART" id="SM00454">
    <property type="entry name" value="SAM"/>
    <property type="match status" value="1"/>
</dbReference>
<reference evidence="16" key="1">
    <citation type="submission" date="2022-08" db="UniProtKB">
        <authorList>
            <consortium name="EnsemblMetazoa"/>
        </authorList>
    </citation>
    <scope>IDENTIFICATION</scope>
    <source>
        <strain evidence="16">05x7-T-G4-1.051#20</strain>
    </source>
</reference>
<dbReference type="SMART" id="SM00249">
    <property type="entry name" value="PHD"/>
    <property type="match status" value="2"/>
</dbReference>
<dbReference type="GO" id="GO:0003682">
    <property type="term" value="F:chromatin binding"/>
    <property type="evidence" value="ECO:0007669"/>
    <property type="project" value="TreeGrafter"/>
</dbReference>
<evidence type="ECO:0000256" key="8">
    <source>
        <dbReference type="ARBA" id="ARBA00022843"/>
    </source>
</evidence>
<dbReference type="InterPro" id="IPR011011">
    <property type="entry name" value="Znf_FYVE_PHD"/>
</dbReference>
<feature type="domain" description="PHD-type" evidence="13">
    <location>
        <begin position="323"/>
        <end position="382"/>
    </location>
</feature>
<feature type="region of interest" description="Disordered" evidence="12">
    <location>
        <begin position="443"/>
        <end position="496"/>
    </location>
</feature>
<dbReference type="GO" id="GO:0008270">
    <property type="term" value="F:zinc ion binding"/>
    <property type="evidence" value="ECO:0007669"/>
    <property type="project" value="UniProtKB-KW"/>
</dbReference>
<keyword evidence="2" id="KW-0678">Repressor</keyword>
<dbReference type="Pfam" id="PF00536">
    <property type="entry name" value="SAM_1"/>
    <property type="match status" value="1"/>
</dbReference>
<evidence type="ECO:0000256" key="12">
    <source>
        <dbReference type="SAM" id="MobiDB-lite"/>
    </source>
</evidence>
<feature type="domain" description="SAM" evidence="14">
    <location>
        <begin position="499"/>
        <end position="547"/>
    </location>
</feature>
<evidence type="ECO:0000256" key="5">
    <source>
        <dbReference type="ARBA" id="ARBA00022723"/>
    </source>
</evidence>
<evidence type="ECO:0000256" key="1">
    <source>
        <dbReference type="ARBA" id="ARBA00004123"/>
    </source>
</evidence>
<feature type="domain" description="SAMD1-like winged helix (WH)" evidence="15">
    <location>
        <begin position="113"/>
        <end position="189"/>
    </location>
</feature>
<sequence length="568" mass="63603">MLLKLLSLGSPLRTSHDSIFTSNNFEDEVGNDEQKSMDEAMMPRQASFSYRALSIMGKQNRRSPRVENGHDIVPRFNCLKTVSSGAVEYGVSYWSRAEKLVLSSVALLGVELNSPMASQKCKECILQIIDQLRQRKARPDIVRICHMAARKHGMKWQETESHLEKLVESGTVVKVDYKGNVSYRNTAKWKKTHSWKKVVHSDKTCKNIISAVQEIAQNSLERGASVKDVEKWLSTNTQGPQIERTQLRAALDKEVVNGNLKKLPQGTYISSESNPEKKITEKPTTSVSSPGKRGRPPSKRKKFKKTHGPDFETLSFGKRSMDDASCDYCLQTEPIVRRGFKEGILVCQDCNAKAHPSCMGYNAILARRTLESPWQCIDCKTCTVCQDSGDPDTMLFCDACDKGYHMTCHEPAIEDKPQGKWECQTCQDTEPVDASMEIDDVNDTADESRDGNNTSCLPTPYDSAASSEDDNNRIEAKRKSEERSPPEQKKSSCPDASRWGVEDVVKYFSSLGYKDQADALQDQEIDGQSLLLMKRSDVLTGLSIRLGPALKMYQHVMKLQLGGMDTAN</sequence>
<evidence type="ECO:0000256" key="11">
    <source>
        <dbReference type="PROSITE-ProRule" id="PRU00146"/>
    </source>
</evidence>
<dbReference type="InterPro" id="IPR001965">
    <property type="entry name" value="Znf_PHD"/>
</dbReference>
<evidence type="ECO:0000256" key="4">
    <source>
        <dbReference type="ARBA" id="ARBA00022553"/>
    </source>
</evidence>
<dbReference type="GO" id="GO:0003677">
    <property type="term" value="F:DNA binding"/>
    <property type="evidence" value="ECO:0007669"/>
    <property type="project" value="InterPro"/>
</dbReference>
<keyword evidence="17" id="KW-1185">Reference proteome</keyword>
<dbReference type="InterPro" id="IPR001660">
    <property type="entry name" value="SAM"/>
</dbReference>
<dbReference type="InterPro" id="IPR013761">
    <property type="entry name" value="SAM/pointed_sf"/>
</dbReference>
<dbReference type="PANTHER" id="PTHR12247">
    <property type="entry name" value="POLYCOMB GROUP PROTEIN"/>
    <property type="match status" value="1"/>
</dbReference>
<dbReference type="GO" id="GO:0006325">
    <property type="term" value="P:chromatin organization"/>
    <property type="evidence" value="ECO:0007669"/>
    <property type="project" value="UniProtKB-KW"/>
</dbReference>
<evidence type="ECO:0000313" key="17">
    <source>
        <dbReference type="Proteomes" id="UP000005408"/>
    </source>
</evidence>
<evidence type="ECO:0000256" key="10">
    <source>
        <dbReference type="ARBA" id="ARBA00023242"/>
    </source>
</evidence>
<dbReference type="Pfam" id="PF00628">
    <property type="entry name" value="PHD"/>
    <property type="match status" value="1"/>
</dbReference>
<dbReference type="InterPro" id="IPR050548">
    <property type="entry name" value="PcG_chromatin_remod_factors"/>
</dbReference>
<keyword evidence="5" id="KW-0479">Metal-binding</keyword>
<keyword evidence="8" id="KW-0832">Ubl conjugation</keyword>
<keyword evidence="9" id="KW-0156">Chromatin regulator</keyword>
<comment type="subcellular location">
    <subcellularLocation>
        <location evidence="1">Nucleus</location>
    </subcellularLocation>
</comment>
<dbReference type="EnsemblMetazoa" id="G2061.1">
    <property type="protein sequence ID" value="G2061.1:cds"/>
    <property type="gene ID" value="G2061"/>
</dbReference>
<evidence type="ECO:0000256" key="2">
    <source>
        <dbReference type="ARBA" id="ARBA00022491"/>
    </source>
</evidence>
<dbReference type="InterPro" id="IPR019787">
    <property type="entry name" value="Znf_PHD-finger"/>
</dbReference>
<feature type="compositionally biased region" description="Basic residues" evidence="12">
    <location>
        <begin position="292"/>
        <end position="306"/>
    </location>
</feature>
<dbReference type="InterPro" id="IPR048589">
    <property type="entry name" value="SAMD1-like_WH"/>
</dbReference>